<evidence type="ECO:0008006" key="3">
    <source>
        <dbReference type="Google" id="ProtNLM"/>
    </source>
</evidence>
<evidence type="ECO:0000313" key="1">
    <source>
        <dbReference type="EMBL" id="QKJ20352.1"/>
    </source>
</evidence>
<dbReference type="Proteomes" id="UP000502498">
    <property type="component" value="Chromosome"/>
</dbReference>
<protein>
    <recommendedName>
        <fullName evidence="3">Glycosyltransferase</fullName>
    </recommendedName>
</protein>
<dbReference type="AlphaFoldDB" id="A0A7D4Q2G9"/>
<reference evidence="1 2" key="1">
    <citation type="submission" date="2020-05" db="EMBL/GenBank/DDBJ databases">
        <title>Strain PA2F3 complete genome.</title>
        <authorList>
            <person name="Kim Y.-S."/>
            <person name="Kim S.-J."/>
            <person name="Jung H.-k."/>
            <person name="Kim S.-E."/>
            <person name="Kim K.-H."/>
        </authorList>
    </citation>
    <scope>NUCLEOTIDE SEQUENCE [LARGE SCALE GENOMIC DNA]</scope>
    <source>
        <strain evidence="1 2">PA2F3</strain>
    </source>
</reference>
<name>A0A7D4Q2G9_9MICO</name>
<gene>
    <name evidence="1" type="ORF">HQM25_13940</name>
</gene>
<evidence type="ECO:0000313" key="2">
    <source>
        <dbReference type="Proteomes" id="UP000502498"/>
    </source>
</evidence>
<accession>A0A7D4Q2G9</accession>
<sequence>MVVHETHRPPAPILRYIDQVVGDDSDIEFRFSQGVLTRFDVDVVHVVEPNLDQLLGTRGASGLQRVLATLALRRNLRRHRIALVRTLPGVGERVSRGRGERLARRILDGATSAFITFDETTPTPDAARTTVIPHAHFRERFVGYPRAEQIPGRILCVVSGALPNSVRSMLTIANLSDAAGVTLRIAGDAPDELGIAVHSAIARCAGLVSARLERLSDGAQVQELDAAELVAVPQVTSLEDLQLVFLALSLDRPVLTPRTDQMAELAAAVGPGWVNLCDGPITAQDLDDALECIRGGTPPTRPDLDGRDLTRTQQLHEAVLQGALRAPGD</sequence>
<organism evidence="1 2">
    <name type="scientific">Microbacterium hominis</name>
    <dbReference type="NCBI Taxonomy" id="162426"/>
    <lineage>
        <taxon>Bacteria</taxon>
        <taxon>Bacillati</taxon>
        <taxon>Actinomycetota</taxon>
        <taxon>Actinomycetes</taxon>
        <taxon>Micrococcales</taxon>
        <taxon>Microbacteriaceae</taxon>
        <taxon>Microbacterium</taxon>
    </lineage>
</organism>
<dbReference type="RefSeq" id="WP_172990780.1">
    <property type="nucleotide sequence ID" value="NZ_CP054038.1"/>
</dbReference>
<dbReference type="EMBL" id="CP054038">
    <property type="protein sequence ID" value="QKJ20352.1"/>
    <property type="molecule type" value="Genomic_DNA"/>
</dbReference>
<proteinExistence type="predicted"/>